<proteinExistence type="predicted"/>
<keyword evidence="1" id="KW-0863">Zinc-finger</keyword>
<dbReference type="Pfam" id="PF00098">
    <property type="entry name" value="zf-CCHC"/>
    <property type="match status" value="1"/>
</dbReference>
<feature type="compositionally biased region" description="Polar residues" evidence="2">
    <location>
        <begin position="319"/>
        <end position="334"/>
    </location>
</feature>
<dbReference type="GO" id="GO:0008270">
    <property type="term" value="F:zinc ion binding"/>
    <property type="evidence" value="ECO:0007669"/>
    <property type="project" value="UniProtKB-KW"/>
</dbReference>
<feature type="domain" description="CCHC-type" evidence="3">
    <location>
        <begin position="228"/>
        <end position="243"/>
    </location>
</feature>
<comment type="caution">
    <text evidence="4">The sequence shown here is derived from an EMBL/GenBank/DDBJ whole genome shotgun (WGS) entry which is preliminary data.</text>
</comment>
<organism evidence="4">
    <name type="scientific">Tanacetum cinerariifolium</name>
    <name type="common">Dalmatian daisy</name>
    <name type="synonym">Chrysanthemum cinerariifolium</name>
    <dbReference type="NCBI Taxonomy" id="118510"/>
    <lineage>
        <taxon>Eukaryota</taxon>
        <taxon>Viridiplantae</taxon>
        <taxon>Streptophyta</taxon>
        <taxon>Embryophyta</taxon>
        <taxon>Tracheophyta</taxon>
        <taxon>Spermatophyta</taxon>
        <taxon>Magnoliopsida</taxon>
        <taxon>eudicotyledons</taxon>
        <taxon>Gunneridae</taxon>
        <taxon>Pentapetalae</taxon>
        <taxon>asterids</taxon>
        <taxon>campanulids</taxon>
        <taxon>Asterales</taxon>
        <taxon>Asteraceae</taxon>
        <taxon>Asteroideae</taxon>
        <taxon>Anthemideae</taxon>
        <taxon>Anthemidinae</taxon>
        <taxon>Tanacetum</taxon>
    </lineage>
</organism>
<evidence type="ECO:0000256" key="1">
    <source>
        <dbReference type="PROSITE-ProRule" id="PRU00047"/>
    </source>
</evidence>
<feature type="compositionally biased region" description="Basic and acidic residues" evidence="2">
    <location>
        <begin position="240"/>
        <end position="257"/>
    </location>
</feature>
<dbReference type="PANTHER" id="PTHR23002">
    <property type="entry name" value="ZINC FINGER CCHC DOMAIN CONTAINING PROTEIN"/>
    <property type="match status" value="1"/>
</dbReference>
<keyword evidence="1" id="KW-0479">Metal-binding</keyword>
<keyword evidence="1" id="KW-0862">Zinc</keyword>
<evidence type="ECO:0000256" key="2">
    <source>
        <dbReference type="SAM" id="MobiDB-lite"/>
    </source>
</evidence>
<feature type="region of interest" description="Disordered" evidence="2">
    <location>
        <begin position="113"/>
        <end position="133"/>
    </location>
</feature>
<protein>
    <recommendedName>
        <fullName evidence="3">CCHC-type domain-containing protein</fullName>
    </recommendedName>
</protein>
<dbReference type="AlphaFoldDB" id="A0A699JKH5"/>
<dbReference type="GO" id="GO:0003676">
    <property type="term" value="F:nucleic acid binding"/>
    <property type="evidence" value="ECO:0007669"/>
    <property type="project" value="InterPro"/>
</dbReference>
<dbReference type="InterPro" id="IPR036875">
    <property type="entry name" value="Znf_CCHC_sf"/>
</dbReference>
<sequence>KDEGIELVVDQAKDVDIAETEGRHAAEQAEIYHLDLDHPSKVLSMQEDDSEVQEVVEVVTTAKLITDVVTAASQVSAASATISTAKPSIPAAAPTVVAAYTRRRKGVIIKDPEEELSSKTPVETPKLKDKGKGTTTQNLAFVSSSNTDSTTESVSAAASVSVVCAKMHVSSLPNVDSLSNVVIYSFFASQYSGPQLDNEDLKQIDRTGRNLGANGPTSLGFDMSKVECYNCHKKGHFARECRSPKDSRRNGAPEPQRRNVPVETSTSNDLVSQCDGVESYEWSFQAEEEPANYTLMAFSSSSSSSDNEVSDSEDESETKTPQIVPSFVHSTKQVKSPRPSVQYVKTSIPVHTRKQASPKPTSPGKRRNKKACFVCKSLDHLIKDCDDHEKQMAQPTTRNHAHRGNHKQYAPLTHQNPQKQMVLAAVLTQSKLVSITAVRLVSAVVPKFKVTQPRHANLIFTKINSPTRIHITHSPSLKASNSPPRVTTIKALVVHTVQGNMSYLSDFEEPNYVAFGGNPKGGKIFRKGKIKTGKLDFHDVYFVKGVKVQYF</sequence>
<dbReference type="EMBL" id="BKCJ010419467">
    <property type="protein sequence ID" value="GFA41218.1"/>
    <property type="molecule type" value="Genomic_DNA"/>
</dbReference>
<dbReference type="SMART" id="SM00343">
    <property type="entry name" value="ZnF_C2HC"/>
    <property type="match status" value="2"/>
</dbReference>
<dbReference type="SUPFAM" id="SSF57756">
    <property type="entry name" value="Retrovirus zinc finger-like domains"/>
    <property type="match status" value="2"/>
</dbReference>
<evidence type="ECO:0000313" key="4">
    <source>
        <dbReference type="EMBL" id="GFA41218.1"/>
    </source>
</evidence>
<feature type="region of interest" description="Disordered" evidence="2">
    <location>
        <begin position="240"/>
        <end position="270"/>
    </location>
</feature>
<name>A0A699JKH5_TANCI</name>
<gene>
    <name evidence="4" type="ORF">Tci_613190</name>
</gene>
<dbReference type="InterPro" id="IPR051714">
    <property type="entry name" value="Znf_CCHC_NABP"/>
</dbReference>
<reference evidence="4" key="1">
    <citation type="journal article" date="2019" name="Sci. Rep.">
        <title>Draft genome of Tanacetum cinerariifolium, the natural source of mosquito coil.</title>
        <authorList>
            <person name="Yamashiro T."/>
            <person name="Shiraishi A."/>
            <person name="Satake H."/>
            <person name="Nakayama K."/>
        </authorList>
    </citation>
    <scope>NUCLEOTIDE SEQUENCE</scope>
</reference>
<feature type="non-terminal residue" evidence="4">
    <location>
        <position position="1"/>
    </location>
</feature>
<feature type="region of interest" description="Disordered" evidence="2">
    <location>
        <begin position="298"/>
        <end position="367"/>
    </location>
</feature>
<dbReference type="PROSITE" id="PS50158">
    <property type="entry name" value="ZF_CCHC"/>
    <property type="match status" value="1"/>
</dbReference>
<dbReference type="InterPro" id="IPR001878">
    <property type="entry name" value="Znf_CCHC"/>
</dbReference>
<dbReference type="Gene3D" id="4.10.60.10">
    <property type="entry name" value="Zinc finger, CCHC-type"/>
    <property type="match status" value="1"/>
</dbReference>
<evidence type="ECO:0000259" key="3">
    <source>
        <dbReference type="PROSITE" id="PS50158"/>
    </source>
</evidence>
<accession>A0A699JKH5</accession>